<reference evidence="3" key="1">
    <citation type="journal article" date="2019" name="Int. J. Syst. Evol. Microbiol.">
        <title>The Global Catalogue of Microorganisms (GCM) 10K type strain sequencing project: providing services to taxonomists for standard genome sequencing and annotation.</title>
        <authorList>
            <consortium name="The Broad Institute Genomics Platform"/>
            <consortium name="The Broad Institute Genome Sequencing Center for Infectious Disease"/>
            <person name="Wu L."/>
            <person name="Ma J."/>
        </authorList>
    </citation>
    <scope>NUCLEOTIDE SEQUENCE [LARGE SCALE GENOMIC DNA]</scope>
    <source>
        <strain evidence="3">CGMCC 4.7396</strain>
    </source>
</reference>
<accession>A0ABV7PWZ4</accession>
<feature type="signal peptide" evidence="1">
    <location>
        <begin position="1"/>
        <end position="37"/>
    </location>
</feature>
<keyword evidence="1" id="KW-0732">Signal</keyword>
<keyword evidence="3" id="KW-1185">Reference proteome</keyword>
<organism evidence="2 3">
    <name type="scientific">Glycomyces rhizosphaerae</name>
    <dbReference type="NCBI Taxonomy" id="2054422"/>
    <lineage>
        <taxon>Bacteria</taxon>
        <taxon>Bacillati</taxon>
        <taxon>Actinomycetota</taxon>
        <taxon>Actinomycetes</taxon>
        <taxon>Glycomycetales</taxon>
        <taxon>Glycomycetaceae</taxon>
        <taxon>Glycomyces</taxon>
    </lineage>
</organism>
<comment type="caution">
    <text evidence="2">The sequence shown here is derived from an EMBL/GenBank/DDBJ whole genome shotgun (WGS) entry which is preliminary data.</text>
</comment>
<evidence type="ECO:0000256" key="1">
    <source>
        <dbReference type="SAM" id="SignalP"/>
    </source>
</evidence>
<protein>
    <submittedName>
        <fullName evidence="2">Peptidase inhibitor family I36 protein</fullName>
    </submittedName>
</protein>
<proteinExistence type="predicted"/>
<dbReference type="Proteomes" id="UP001595712">
    <property type="component" value="Unassembled WGS sequence"/>
</dbReference>
<dbReference type="Pfam" id="PF03995">
    <property type="entry name" value="Inhibitor_I36"/>
    <property type="match status" value="1"/>
</dbReference>
<dbReference type="EMBL" id="JBHRWO010000010">
    <property type="protein sequence ID" value="MFC3493107.1"/>
    <property type="molecule type" value="Genomic_DNA"/>
</dbReference>
<dbReference type="Gene3D" id="2.60.20.10">
    <property type="entry name" value="Crystallins"/>
    <property type="match status" value="1"/>
</dbReference>
<evidence type="ECO:0000313" key="2">
    <source>
        <dbReference type="EMBL" id="MFC3493107.1"/>
    </source>
</evidence>
<dbReference type="RefSeq" id="WP_387974890.1">
    <property type="nucleotide sequence ID" value="NZ_JBHRWO010000010.1"/>
</dbReference>
<sequence length="150" mass="15575">MRSEKIETMKRRLAAGAAMAGVAVVAGLTLTAGSAQAQTTGIDAEILAGGCASGYFCGWENSGYSGDKWVNWRVGGVGTVYEIDGWDGDNEISSFSNESSRKLRIYNGDNATGASICIGAGDDVRNLNDEGAGGGAYNDWMESIKVVASC</sequence>
<name>A0ABV7PWZ4_9ACTN</name>
<gene>
    <name evidence="2" type="ORF">ACFO8M_11490</name>
</gene>
<evidence type="ECO:0000313" key="3">
    <source>
        <dbReference type="Proteomes" id="UP001595712"/>
    </source>
</evidence>
<feature type="chain" id="PRO_5045495161" evidence="1">
    <location>
        <begin position="38"/>
        <end position="150"/>
    </location>
</feature>